<evidence type="ECO:0000256" key="4">
    <source>
        <dbReference type="PROSITE-ProRule" id="PRU00285"/>
    </source>
</evidence>
<name>A0A7T3QMI2_HYPCU</name>
<dbReference type="GO" id="GO:0051082">
    <property type="term" value="F:unfolded protein binding"/>
    <property type="evidence" value="ECO:0007669"/>
    <property type="project" value="TreeGrafter"/>
</dbReference>
<dbReference type="InterPro" id="IPR001436">
    <property type="entry name" value="Alpha-crystallin/sHSP_animal"/>
</dbReference>
<dbReference type="PANTHER" id="PTHR45640:SF13">
    <property type="entry name" value="HEAT SHOCK PROTEIN 22-RELATED"/>
    <property type="match status" value="1"/>
</dbReference>
<organism evidence="7">
    <name type="scientific">Hyphantria cunea</name>
    <name type="common">Fall webworm moth</name>
    <name type="synonym">Phalaena cunea</name>
    <dbReference type="NCBI Taxonomy" id="39466"/>
    <lineage>
        <taxon>Eukaryota</taxon>
        <taxon>Metazoa</taxon>
        <taxon>Ecdysozoa</taxon>
        <taxon>Arthropoda</taxon>
        <taxon>Hexapoda</taxon>
        <taxon>Insecta</taxon>
        <taxon>Pterygota</taxon>
        <taxon>Neoptera</taxon>
        <taxon>Endopterygota</taxon>
        <taxon>Lepidoptera</taxon>
        <taxon>Glossata</taxon>
        <taxon>Ditrysia</taxon>
        <taxon>Noctuoidea</taxon>
        <taxon>Erebidae</taxon>
        <taxon>Arctiinae</taxon>
        <taxon>Hyphantria</taxon>
    </lineage>
</organism>
<dbReference type="GO" id="GO:0009408">
    <property type="term" value="P:response to heat"/>
    <property type="evidence" value="ECO:0007669"/>
    <property type="project" value="UniProtKB-ARBA"/>
</dbReference>
<evidence type="ECO:0000313" key="7">
    <source>
        <dbReference type="EMBL" id="QPZ75080.1"/>
    </source>
</evidence>
<reference evidence="7" key="1">
    <citation type="submission" date="2020-02" db="EMBL/GenBank/DDBJ databases">
        <authorList>
            <person name="Tao R."/>
        </authorList>
    </citation>
    <scope>NUCLEOTIDE SEQUENCE</scope>
</reference>
<feature type="binding site" evidence="3">
    <location>
        <position position="72"/>
    </location>
    <ligand>
        <name>Zn(2+)</name>
        <dbReference type="ChEBI" id="CHEBI:29105"/>
        <label>1</label>
    </ligand>
</feature>
<dbReference type="AlphaFoldDB" id="A0A7T3QMI2"/>
<dbReference type="Pfam" id="PF00011">
    <property type="entry name" value="HSP20"/>
    <property type="match status" value="1"/>
</dbReference>
<dbReference type="InterPro" id="IPR008978">
    <property type="entry name" value="HSP20-like_chaperone"/>
</dbReference>
<dbReference type="PROSITE" id="PS01031">
    <property type="entry name" value="SHSP"/>
    <property type="match status" value="1"/>
</dbReference>
<feature type="binding site" evidence="3">
    <location>
        <position position="74"/>
    </location>
    <ligand>
        <name>Zn(2+)</name>
        <dbReference type="ChEBI" id="CHEBI:29105"/>
        <label>1</label>
    </ligand>
</feature>
<proteinExistence type="evidence at transcript level"/>
<dbReference type="CDD" id="cd06526">
    <property type="entry name" value="metazoan_ACD"/>
    <property type="match status" value="1"/>
</dbReference>
<evidence type="ECO:0000256" key="2">
    <source>
        <dbReference type="PIRNR" id="PIRNR036514"/>
    </source>
</evidence>
<dbReference type="Gene3D" id="2.60.40.790">
    <property type="match status" value="1"/>
</dbReference>
<comment type="similarity">
    <text evidence="2 4 5">Belongs to the small heat shock protein (HSP20) family.</text>
</comment>
<keyword evidence="3" id="KW-0862">Zinc</keyword>
<dbReference type="PIRSF" id="PIRSF036514">
    <property type="entry name" value="Sm_HSP_B1"/>
    <property type="match status" value="1"/>
</dbReference>
<dbReference type="PRINTS" id="PR00299">
    <property type="entry name" value="ACRYSTALLIN"/>
</dbReference>
<dbReference type="InterPro" id="IPR002068">
    <property type="entry name" value="A-crystallin/Hsp20_dom"/>
</dbReference>
<evidence type="ECO:0000259" key="6">
    <source>
        <dbReference type="PROSITE" id="PS01031"/>
    </source>
</evidence>
<evidence type="ECO:0000256" key="3">
    <source>
        <dbReference type="PIRSR" id="PIRSR036514-1"/>
    </source>
</evidence>
<feature type="domain" description="SHSP" evidence="6">
    <location>
        <begin position="25"/>
        <end position="132"/>
    </location>
</feature>
<keyword evidence="1 7" id="KW-0346">Stress response</keyword>
<dbReference type="GO" id="GO:0005737">
    <property type="term" value="C:cytoplasm"/>
    <property type="evidence" value="ECO:0007669"/>
    <property type="project" value="TreeGrafter"/>
</dbReference>
<dbReference type="PANTHER" id="PTHR45640">
    <property type="entry name" value="HEAT SHOCK PROTEIN HSP-12.2-RELATED"/>
    <property type="match status" value="1"/>
</dbReference>
<dbReference type="GO" id="GO:0005634">
    <property type="term" value="C:nucleus"/>
    <property type="evidence" value="ECO:0007669"/>
    <property type="project" value="TreeGrafter"/>
</dbReference>
<evidence type="ECO:0000256" key="1">
    <source>
        <dbReference type="ARBA" id="ARBA00023016"/>
    </source>
</evidence>
<dbReference type="SUPFAM" id="SSF49764">
    <property type="entry name" value="HSP20-like chaperones"/>
    <property type="match status" value="1"/>
</dbReference>
<dbReference type="InterPro" id="IPR055269">
    <property type="entry name" value="Alpha-crystallin/HSP_16"/>
</dbReference>
<dbReference type="EMBL" id="MT123597">
    <property type="protein sequence ID" value="QPZ75080.1"/>
    <property type="molecule type" value="mRNA"/>
</dbReference>
<accession>A0A7T3QMI2</accession>
<protein>
    <submittedName>
        <fullName evidence="7">Small heat shock protein 16.0</fullName>
    </submittedName>
</protein>
<dbReference type="GO" id="GO:0042026">
    <property type="term" value="P:protein refolding"/>
    <property type="evidence" value="ECO:0007669"/>
    <property type="project" value="TreeGrafter"/>
</dbReference>
<dbReference type="GO" id="GO:0046872">
    <property type="term" value="F:metal ion binding"/>
    <property type="evidence" value="ECO:0007669"/>
    <property type="project" value="UniProtKB-KW"/>
</dbReference>
<evidence type="ECO:0000256" key="5">
    <source>
        <dbReference type="RuleBase" id="RU003616"/>
    </source>
</evidence>
<sequence length="140" mass="16081">MLELPALYKPKVFVDDALLQSLDWIESFPWSEENTVRTDRDRYEICLQVKHYGPEEISVKVVGGCIVVEGKHEEKKDDVGYVSRQFLRRYPIPEGCFMDKINSRLSSDGLLFITVPRKPVVKNDTVIPVKHEGSKSKSKL</sequence>
<keyword evidence="3" id="KW-0479">Metal-binding</keyword>